<sequence length="106" mass="11064">MPLSNASLSSLLCACYKPNGKSSSSSARSQCGVNCHHSLNTRETISKSDIQSCAASAVTSAVVGDAETDNNKRENIDDSEVSPSSAHNSFAALDIIVENPPHSEIV</sequence>
<gene>
    <name evidence="2" type="ORF">AB6A40_010198</name>
</gene>
<accession>A0ABD6EU38</accession>
<comment type="caution">
    <text evidence="2">The sequence shown here is derived from an EMBL/GenBank/DDBJ whole genome shotgun (WGS) entry which is preliminary data.</text>
</comment>
<dbReference type="AlphaFoldDB" id="A0ABD6EU38"/>
<dbReference type="Proteomes" id="UP001608902">
    <property type="component" value="Unassembled WGS sequence"/>
</dbReference>
<evidence type="ECO:0000256" key="1">
    <source>
        <dbReference type="SAM" id="MobiDB-lite"/>
    </source>
</evidence>
<evidence type="ECO:0000313" key="3">
    <source>
        <dbReference type="Proteomes" id="UP001608902"/>
    </source>
</evidence>
<feature type="region of interest" description="Disordered" evidence="1">
    <location>
        <begin position="65"/>
        <end position="85"/>
    </location>
</feature>
<proteinExistence type="predicted"/>
<protein>
    <submittedName>
        <fullName evidence="2">Uncharacterized protein</fullName>
    </submittedName>
</protein>
<name>A0ABD6EU38_9BILA</name>
<keyword evidence="3" id="KW-1185">Reference proteome</keyword>
<evidence type="ECO:0000313" key="2">
    <source>
        <dbReference type="EMBL" id="MFH4983489.1"/>
    </source>
</evidence>
<reference evidence="2 3" key="1">
    <citation type="submission" date="2024-08" db="EMBL/GenBank/DDBJ databases">
        <title>Gnathostoma spinigerum genome.</title>
        <authorList>
            <person name="Gonzalez-Bertolin B."/>
            <person name="Monzon S."/>
            <person name="Zaballos A."/>
            <person name="Jimenez P."/>
            <person name="Dekumyoy P."/>
            <person name="Varona S."/>
            <person name="Cuesta I."/>
            <person name="Sumanam S."/>
            <person name="Adisakwattana P."/>
            <person name="Gasser R.B."/>
            <person name="Hernandez-Gonzalez A."/>
            <person name="Young N.D."/>
            <person name="Perteguer M.J."/>
        </authorList>
    </citation>
    <scope>NUCLEOTIDE SEQUENCE [LARGE SCALE GENOMIC DNA]</scope>
    <source>
        <strain evidence="2">AL3</strain>
        <tissue evidence="2">Liver</tissue>
    </source>
</reference>
<organism evidence="2 3">
    <name type="scientific">Gnathostoma spinigerum</name>
    <dbReference type="NCBI Taxonomy" id="75299"/>
    <lineage>
        <taxon>Eukaryota</taxon>
        <taxon>Metazoa</taxon>
        <taxon>Ecdysozoa</taxon>
        <taxon>Nematoda</taxon>
        <taxon>Chromadorea</taxon>
        <taxon>Rhabditida</taxon>
        <taxon>Spirurina</taxon>
        <taxon>Gnathostomatomorpha</taxon>
        <taxon>Gnathostomatoidea</taxon>
        <taxon>Gnathostomatidae</taxon>
        <taxon>Gnathostoma</taxon>
    </lineage>
</organism>
<dbReference type="EMBL" id="JBGFUD010012502">
    <property type="protein sequence ID" value="MFH4983489.1"/>
    <property type="molecule type" value="Genomic_DNA"/>
</dbReference>